<dbReference type="InterPro" id="IPR026893">
    <property type="entry name" value="Tyr/Ser_Pase_IphP-type"/>
</dbReference>
<accession>A0A4R4VPD7</accession>
<dbReference type="AlphaFoldDB" id="A0A4R4VPD7"/>
<organism evidence="3 4">
    <name type="scientific">Nonomuraea diastatica</name>
    <dbReference type="NCBI Taxonomy" id="1848329"/>
    <lineage>
        <taxon>Bacteria</taxon>
        <taxon>Bacillati</taxon>
        <taxon>Actinomycetota</taxon>
        <taxon>Actinomycetes</taxon>
        <taxon>Streptosporangiales</taxon>
        <taxon>Streptosporangiaceae</taxon>
        <taxon>Nonomuraea</taxon>
    </lineage>
</organism>
<protein>
    <recommendedName>
        <fullName evidence="2">Tyrosine specific protein phosphatases domain-containing protein</fullName>
    </recommendedName>
</protein>
<feature type="compositionally biased region" description="Basic residues" evidence="1">
    <location>
        <begin position="7"/>
        <end position="29"/>
    </location>
</feature>
<dbReference type="InterPro" id="IPR016130">
    <property type="entry name" value="Tyr_Pase_AS"/>
</dbReference>
<dbReference type="SUPFAM" id="SSF52799">
    <property type="entry name" value="(Phosphotyrosine protein) phosphatases II"/>
    <property type="match status" value="1"/>
</dbReference>
<feature type="domain" description="Tyrosine specific protein phosphatases" evidence="2">
    <location>
        <begin position="57"/>
        <end position="92"/>
    </location>
</feature>
<feature type="region of interest" description="Disordered" evidence="1">
    <location>
        <begin position="1"/>
        <end position="55"/>
    </location>
</feature>
<name>A0A4R4VPD7_9ACTN</name>
<evidence type="ECO:0000259" key="2">
    <source>
        <dbReference type="PROSITE" id="PS50056"/>
    </source>
</evidence>
<dbReference type="Gene3D" id="3.90.190.10">
    <property type="entry name" value="Protein tyrosine phosphatase superfamily"/>
    <property type="match status" value="1"/>
</dbReference>
<dbReference type="GO" id="GO:0004721">
    <property type="term" value="F:phosphoprotein phosphatase activity"/>
    <property type="evidence" value="ECO:0007669"/>
    <property type="project" value="InterPro"/>
</dbReference>
<evidence type="ECO:0000313" key="3">
    <source>
        <dbReference type="EMBL" id="TDD07001.1"/>
    </source>
</evidence>
<dbReference type="Pfam" id="PF13350">
    <property type="entry name" value="Y_phosphatase3"/>
    <property type="match status" value="1"/>
</dbReference>
<dbReference type="OrthoDB" id="1188001at2"/>
<reference evidence="3 4" key="1">
    <citation type="submission" date="2019-03" db="EMBL/GenBank/DDBJ databases">
        <title>Draft genome sequences of novel Actinobacteria.</title>
        <authorList>
            <person name="Sahin N."/>
            <person name="Ay H."/>
            <person name="Saygin H."/>
        </authorList>
    </citation>
    <scope>NUCLEOTIDE SEQUENCE [LARGE SCALE GENOMIC DNA]</scope>
    <source>
        <strain evidence="3 4">KC712</strain>
    </source>
</reference>
<evidence type="ECO:0000313" key="4">
    <source>
        <dbReference type="Proteomes" id="UP000294543"/>
    </source>
</evidence>
<dbReference type="InterPro" id="IPR000387">
    <property type="entry name" value="Tyr_Pase_dom"/>
</dbReference>
<comment type="caution">
    <text evidence="3">The sequence shown here is derived from an EMBL/GenBank/DDBJ whole genome shotgun (WGS) entry which is preliminary data.</text>
</comment>
<proteinExistence type="predicted"/>
<dbReference type="PROSITE" id="PS00383">
    <property type="entry name" value="TYR_PHOSPHATASE_1"/>
    <property type="match status" value="1"/>
</dbReference>
<sequence>MPERAGPRRAARLRRWPHPKGRVHPRRPPPARDRARAGGAGGDPAGDLRGDPEPGRAPLFAAVMAAIAHASPGPVVVHCHSGKDRTGLVVALAVTGVPGEKIAADYALTAACLRHGEHLAALPGAAARARSRRLFAQVTAATMTATLTHLRDRYGGAEEYLLGGGLSPTDVPLLRARLTNAPA</sequence>
<dbReference type="PROSITE" id="PS50056">
    <property type="entry name" value="TYR_PHOSPHATASE_2"/>
    <property type="match status" value="1"/>
</dbReference>
<evidence type="ECO:0000256" key="1">
    <source>
        <dbReference type="SAM" id="MobiDB-lite"/>
    </source>
</evidence>
<dbReference type="InterPro" id="IPR029021">
    <property type="entry name" value="Prot-tyrosine_phosphatase-like"/>
</dbReference>
<dbReference type="Proteomes" id="UP000294543">
    <property type="component" value="Unassembled WGS sequence"/>
</dbReference>
<dbReference type="EMBL" id="SMKP01000270">
    <property type="protein sequence ID" value="TDD07001.1"/>
    <property type="molecule type" value="Genomic_DNA"/>
</dbReference>
<keyword evidence="4" id="KW-1185">Reference proteome</keyword>
<gene>
    <name evidence="3" type="ORF">E1294_48495</name>
</gene>